<dbReference type="Pfam" id="PF00001">
    <property type="entry name" value="7tm_1"/>
    <property type="match status" value="1"/>
</dbReference>
<dbReference type="EMBL" id="CAJOAZ010002824">
    <property type="protein sequence ID" value="CAF3962734.1"/>
    <property type="molecule type" value="Genomic_DNA"/>
</dbReference>
<evidence type="ECO:0000256" key="3">
    <source>
        <dbReference type="ARBA" id="ARBA00022989"/>
    </source>
</evidence>
<feature type="transmembrane region" description="Helical" evidence="5">
    <location>
        <begin position="240"/>
        <end position="260"/>
    </location>
</feature>
<evidence type="ECO:0000256" key="2">
    <source>
        <dbReference type="ARBA" id="ARBA00022692"/>
    </source>
</evidence>
<dbReference type="InterPro" id="IPR017452">
    <property type="entry name" value="GPCR_Rhodpsn_7TM"/>
</dbReference>
<organism evidence="7 9">
    <name type="scientific">Adineta steineri</name>
    <dbReference type="NCBI Taxonomy" id="433720"/>
    <lineage>
        <taxon>Eukaryota</taxon>
        <taxon>Metazoa</taxon>
        <taxon>Spiralia</taxon>
        <taxon>Gnathifera</taxon>
        <taxon>Rotifera</taxon>
        <taxon>Eurotatoria</taxon>
        <taxon>Bdelloidea</taxon>
        <taxon>Adinetida</taxon>
        <taxon>Adinetidae</taxon>
        <taxon>Adineta</taxon>
    </lineage>
</organism>
<comment type="caution">
    <text evidence="7">The sequence shown here is derived from an EMBL/GenBank/DDBJ whole genome shotgun (WGS) entry which is preliminary data.</text>
</comment>
<dbReference type="Proteomes" id="UP000663844">
    <property type="component" value="Unassembled WGS sequence"/>
</dbReference>
<dbReference type="SUPFAM" id="SSF81321">
    <property type="entry name" value="Family A G protein-coupled receptor-like"/>
    <property type="match status" value="1"/>
</dbReference>
<dbReference type="GO" id="GO:0004930">
    <property type="term" value="F:G protein-coupled receptor activity"/>
    <property type="evidence" value="ECO:0007669"/>
    <property type="project" value="InterPro"/>
</dbReference>
<feature type="transmembrane region" description="Helical" evidence="5">
    <location>
        <begin position="91"/>
        <end position="110"/>
    </location>
</feature>
<dbReference type="AlphaFoldDB" id="A0A813PX02"/>
<accession>A0A813PX02</accession>
<protein>
    <recommendedName>
        <fullName evidence="6">G-protein coupled receptors family 1 profile domain-containing protein</fullName>
    </recommendedName>
</protein>
<dbReference type="PANTHER" id="PTHR46641:SF2">
    <property type="entry name" value="FMRFAMIDE RECEPTOR"/>
    <property type="match status" value="1"/>
</dbReference>
<gene>
    <name evidence="7" type="ORF">JYZ213_LOCUS2855</name>
    <name evidence="8" type="ORF">OXD698_LOCUS27355</name>
</gene>
<feature type="domain" description="G-protein coupled receptors family 1 profile" evidence="6">
    <location>
        <begin position="29"/>
        <end position="299"/>
    </location>
</feature>
<feature type="transmembrane region" description="Helical" evidence="5">
    <location>
        <begin position="178"/>
        <end position="200"/>
    </location>
</feature>
<evidence type="ECO:0000313" key="8">
    <source>
        <dbReference type="EMBL" id="CAF3962734.1"/>
    </source>
</evidence>
<feature type="transmembrane region" description="Helical" evidence="5">
    <location>
        <begin position="15"/>
        <end position="37"/>
    </location>
</feature>
<feature type="transmembrane region" description="Helical" evidence="5">
    <location>
        <begin position="280"/>
        <end position="302"/>
    </location>
</feature>
<dbReference type="Proteomes" id="UP000663845">
    <property type="component" value="Unassembled WGS sequence"/>
</dbReference>
<evidence type="ECO:0000256" key="4">
    <source>
        <dbReference type="ARBA" id="ARBA00023136"/>
    </source>
</evidence>
<comment type="subcellular location">
    <subcellularLocation>
        <location evidence="1">Membrane</location>
    </subcellularLocation>
</comment>
<feature type="transmembrane region" description="Helical" evidence="5">
    <location>
        <begin position="49"/>
        <end position="71"/>
    </location>
</feature>
<keyword evidence="2 5" id="KW-0812">Transmembrane</keyword>
<dbReference type="InterPro" id="IPR000276">
    <property type="entry name" value="GPCR_Rhodpsn"/>
</dbReference>
<sequence length="326" mass="37371">MSVATVLLSIQQNVYGIAGPILIGIGSISCILNLMVFTKSTLRKNPCTICLIAVNLINFVYFYFGVLMATLGTGYNIDPSTTNIYFCRIRFYVSSVLACCQSSYIVLASIDRTLITSPNAGTRQRSTRRLITISMIGISLFWMIFESHALIFTEILELGPDYFICYYQPGTYTVFMSYHAFIVNGILPTLLMIIFGCWTVKNIRTVNRVRPETNSIGIRNITVIRPVIVRSKDQQLVRMLSVNIIAFIICKFPSTLVLIYQQITQYEEKSSDQQLIEQLILQLTFFWYFIDNGIDCYTNILVSKTFRTELKRIFVDVYHTCIRHRN</sequence>
<reference evidence="7" key="1">
    <citation type="submission" date="2021-02" db="EMBL/GenBank/DDBJ databases">
        <authorList>
            <person name="Nowell W R."/>
        </authorList>
    </citation>
    <scope>NUCLEOTIDE SEQUENCE</scope>
</reference>
<dbReference type="PROSITE" id="PS50262">
    <property type="entry name" value="G_PROTEIN_RECEP_F1_2"/>
    <property type="match status" value="1"/>
</dbReference>
<dbReference type="GO" id="GO:0016020">
    <property type="term" value="C:membrane"/>
    <property type="evidence" value="ECO:0007669"/>
    <property type="project" value="UniProtKB-SubCell"/>
</dbReference>
<evidence type="ECO:0000313" key="7">
    <source>
        <dbReference type="EMBL" id="CAF0757420.1"/>
    </source>
</evidence>
<name>A0A813PX02_9BILA</name>
<dbReference type="InterPro" id="IPR052954">
    <property type="entry name" value="GPCR-Ligand_Int"/>
</dbReference>
<evidence type="ECO:0000256" key="5">
    <source>
        <dbReference type="SAM" id="Phobius"/>
    </source>
</evidence>
<dbReference type="EMBL" id="CAJNOG010000015">
    <property type="protein sequence ID" value="CAF0757420.1"/>
    <property type="molecule type" value="Genomic_DNA"/>
</dbReference>
<keyword evidence="4 5" id="KW-0472">Membrane</keyword>
<evidence type="ECO:0000259" key="6">
    <source>
        <dbReference type="PROSITE" id="PS50262"/>
    </source>
</evidence>
<feature type="transmembrane region" description="Helical" evidence="5">
    <location>
        <begin position="130"/>
        <end position="152"/>
    </location>
</feature>
<evidence type="ECO:0000256" key="1">
    <source>
        <dbReference type="ARBA" id="ARBA00004370"/>
    </source>
</evidence>
<evidence type="ECO:0000313" key="9">
    <source>
        <dbReference type="Proteomes" id="UP000663845"/>
    </source>
</evidence>
<dbReference type="Gene3D" id="1.20.1070.10">
    <property type="entry name" value="Rhodopsin 7-helix transmembrane proteins"/>
    <property type="match status" value="1"/>
</dbReference>
<keyword evidence="3 5" id="KW-1133">Transmembrane helix</keyword>
<proteinExistence type="predicted"/>
<dbReference type="PANTHER" id="PTHR46641">
    <property type="entry name" value="FMRFAMIDE RECEPTOR-RELATED"/>
    <property type="match status" value="1"/>
</dbReference>